<organism evidence="2">
    <name type="scientific">Verrucosispora sp. MS100047</name>
    <dbReference type="NCBI Taxonomy" id="1410949"/>
    <lineage>
        <taxon>Bacteria</taxon>
        <taxon>Bacillati</taxon>
        <taxon>Actinomycetota</taxon>
        <taxon>Actinomycetes</taxon>
        <taxon>Micromonosporales</taxon>
        <taxon>Micromonosporaceae</taxon>
        <taxon>Micromonospora</taxon>
    </lineage>
</organism>
<protein>
    <submittedName>
        <fullName evidence="2">Uncharacterized protein</fullName>
    </submittedName>
</protein>
<evidence type="ECO:0000256" key="1">
    <source>
        <dbReference type="SAM" id="MobiDB-lite"/>
    </source>
</evidence>
<feature type="compositionally biased region" description="Gly residues" evidence="1">
    <location>
        <begin position="27"/>
        <end position="39"/>
    </location>
</feature>
<evidence type="ECO:0000313" key="2">
    <source>
        <dbReference type="EMBL" id="AIS85288.1"/>
    </source>
</evidence>
<dbReference type="AlphaFoldDB" id="A0A097CRL3"/>
<feature type="region of interest" description="Disordered" evidence="1">
    <location>
        <begin position="1"/>
        <end position="45"/>
    </location>
</feature>
<sequence>MRRCQPGGGDQFGGEGPAVGVDVQQRGHGGQPFVGGQGGHRALPPERGKHLAVRRVAVGGGFVLPVAVADGGPFPDDRQAGGPEHLVGGDQVGQPVVDGRGGFHVRRRQSSHEAHVQHRQRCLDVVPVRRADVEEGADGLLGEVVVVALAEVHQAAAGHLTGEGDRQLVPPLPGVHRDEQVVGQVQVEGGHGLGEPGQGRLVQFGAEQGGVVEVGGAGEGGVVAVGGQPDQAYGSGGLGGVAVVFVDAEAEAAVVGHEAGMPFGHRRLDGLEVGLDQLRRRGQGPVQFVGAAGQGGADLLQVDRQDPVAEAERGAQVQAEVDGVEGLRSAVVVSGDAVRVDVPVLQDAQPGGEPVADGAAVAGHRVPACSGGGAVRLGGDQPLVGELGERLAYQQPVGPLPGLRAQVGDGIGGGRHSVAPWLRVAARNRSRVQMLSRACFSGLAIGPITSKPTAALRACTAVLRTSGSTTTRAVSGSANSQDITVVSTAWVKPCTGVSVGAQRKCMPTSPGWAS</sequence>
<dbReference type="EMBL" id="KF826622">
    <property type="protein sequence ID" value="AIS85288.1"/>
    <property type="molecule type" value="Genomic_DNA"/>
</dbReference>
<name>A0A097CRL3_9ACTN</name>
<gene>
    <name evidence="2" type="ORF">VASRM7_50</name>
</gene>
<accession>A0A097CRL3</accession>
<feature type="compositionally biased region" description="Gly residues" evidence="1">
    <location>
        <begin position="1"/>
        <end position="17"/>
    </location>
</feature>
<feature type="region of interest" description="Disordered" evidence="1">
    <location>
        <begin position="74"/>
        <end position="94"/>
    </location>
</feature>
<reference evidence="2" key="1">
    <citation type="journal article" date="2016" name="Appl. Microbiol. Biotechnol.">
        <title>Anti-MRSA and anti-TB metabolites from marine-derived Verrucosispora sp. MS100047.</title>
        <authorList>
            <person name="Huang P."/>
            <person name="Xie F."/>
            <person name="Ren B."/>
            <person name="Wang Q."/>
            <person name="Wang J."/>
            <person name="Wang Q."/>
            <person name="Abdel-Mageed W.M."/>
            <person name="Liu M."/>
            <person name="Han J."/>
            <person name="Oyeleye A."/>
            <person name="Shen J."/>
            <person name="Song F."/>
            <person name="Dai H."/>
            <person name="Liu X."/>
            <person name="Zhang L."/>
        </authorList>
    </citation>
    <scope>NUCLEOTIDE SEQUENCE</scope>
    <source>
        <strain evidence="2">MS100047</strain>
    </source>
</reference>
<proteinExistence type="predicted"/>